<name>A0A4R4NVX2_9ACTN</name>
<dbReference type="Gene3D" id="1.10.260.40">
    <property type="entry name" value="lambda repressor-like DNA-binding domains"/>
    <property type="match status" value="1"/>
</dbReference>
<dbReference type="GO" id="GO:0003677">
    <property type="term" value="F:DNA binding"/>
    <property type="evidence" value="ECO:0007669"/>
    <property type="project" value="InterPro"/>
</dbReference>
<dbReference type="InterPro" id="IPR010982">
    <property type="entry name" value="Lambda_DNA-bd_dom_sf"/>
</dbReference>
<sequence>MPSVSSCLPISVTSVTGSATLSYRTNTPQTAPHPGRGTPQMPKEQDGYTRDPLLRTFGAVLRAHREAAGLSRPQLAQALGCQASWIEKLETAQKPPSEPTADDLDVFFKTQARAFWHMWREIKREGKHLAAPPGFSRYAQFETACVSMRCFEAQVVPGLLQTPAYAQAVMSSGLRPDVLEERVYARLERQEILARDDAPRMWFVLDEAALRRPVGGPKVMHDQLAKLVDVATINPRVEIRMLPFSSVTYAGLDGSFFVLSLPGGLDVAYHEGPEISHLIEDGTTVAEYRVRFDLVMGESLRAGESLKAIQQIQEGYA</sequence>
<dbReference type="CDD" id="cd00093">
    <property type="entry name" value="HTH_XRE"/>
    <property type="match status" value="1"/>
</dbReference>
<dbReference type="Pfam" id="PF13560">
    <property type="entry name" value="HTH_31"/>
    <property type="match status" value="1"/>
</dbReference>
<proteinExistence type="predicted"/>
<organism evidence="3 4">
    <name type="scientific">Actinomadura bangladeshensis</name>
    <dbReference type="NCBI Taxonomy" id="453573"/>
    <lineage>
        <taxon>Bacteria</taxon>
        <taxon>Bacillati</taxon>
        <taxon>Actinomycetota</taxon>
        <taxon>Actinomycetes</taxon>
        <taxon>Streptosporangiales</taxon>
        <taxon>Thermomonosporaceae</taxon>
        <taxon>Actinomadura</taxon>
    </lineage>
</organism>
<dbReference type="AlphaFoldDB" id="A0A4R4NVX2"/>
<reference evidence="3 4" key="1">
    <citation type="submission" date="2019-03" db="EMBL/GenBank/DDBJ databases">
        <title>Draft genome sequences of novel Actinobacteria.</title>
        <authorList>
            <person name="Sahin N."/>
            <person name="Ay H."/>
            <person name="Saygin H."/>
        </authorList>
    </citation>
    <scope>NUCLEOTIDE SEQUENCE [LARGE SCALE GENOMIC DNA]</scope>
    <source>
        <strain evidence="3 4">DSM 45347</strain>
    </source>
</reference>
<feature type="compositionally biased region" description="Polar residues" evidence="1">
    <location>
        <begin position="19"/>
        <end position="30"/>
    </location>
</feature>
<dbReference type="Proteomes" id="UP000295431">
    <property type="component" value="Unassembled WGS sequence"/>
</dbReference>
<feature type="domain" description="HTH cro/C1-type" evidence="2">
    <location>
        <begin position="61"/>
        <end position="115"/>
    </location>
</feature>
<dbReference type="InterPro" id="IPR001387">
    <property type="entry name" value="Cro/C1-type_HTH"/>
</dbReference>
<evidence type="ECO:0000259" key="2">
    <source>
        <dbReference type="PROSITE" id="PS50943"/>
    </source>
</evidence>
<protein>
    <submittedName>
        <fullName evidence="3">XRE family transcriptional regulator</fullName>
    </submittedName>
</protein>
<dbReference type="OrthoDB" id="3466567at2"/>
<gene>
    <name evidence="3" type="ORF">E1284_20970</name>
</gene>
<comment type="caution">
    <text evidence="3">The sequence shown here is derived from an EMBL/GenBank/DDBJ whole genome shotgun (WGS) entry which is preliminary data.</text>
</comment>
<feature type="region of interest" description="Disordered" evidence="1">
    <location>
        <begin position="19"/>
        <end position="47"/>
    </location>
</feature>
<keyword evidence="4" id="KW-1185">Reference proteome</keyword>
<evidence type="ECO:0000256" key="1">
    <source>
        <dbReference type="SAM" id="MobiDB-lite"/>
    </source>
</evidence>
<accession>A0A4R4NVX2</accession>
<dbReference type="SUPFAM" id="SSF47413">
    <property type="entry name" value="lambda repressor-like DNA-binding domains"/>
    <property type="match status" value="1"/>
</dbReference>
<dbReference type="EMBL" id="SMJW01000106">
    <property type="protein sequence ID" value="TDC13214.1"/>
    <property type="molecule type" value="Genomic_DNA"/>
</dbReference>
<dbReference type="InterPro" id="IPR043917">
    <property type="entry name" value="DUF5753"/>
</dbReference>
<dbReference type="PROSITE" id="PS50943">
    <property type="entry name" value="HTH_CROC1"/>
    <property type="match status" value="1"/>
</dbReference>
<evidence type="ECO:0000313" key="3">
    <source>
        <dbReference type="EMBL" id="TDC13214.1"/>
    </source>
</evidence>
<dbReference type="SMART" id="SM00530">
    <property type="entry name" value="HTH_XRE"/>
    <property type="match status" value="1"/>
</dbReference>
<evidence type="ECO:0000313" key="4">
    <source>
        <dbReference type="Proteomes" id="UP000295431"/>
    </source>
</evidence>
<dbReference type="Pfam" id="PF19054">
    <property type="entry name" value="DUF5753"/>
    <property type="match status" value="1"/>
</dbReference>